<dbReference type="EMBL" id="BTGD01000006">
    <property type="protein sequence ID" value="GMM55806.1"/>
    <property type="molecule type" value="Genomic_DNA"/>
</dbReference>
<evidence type="ECO:0000256" key="4">
    <source>
        <dbReference type="ARBA" id="ARBA00022989"/>
    </source>
</evidence>
<feature type="transmembrane region" description="Helical" evidence="6">
    <location>
        <begin position="118"/>
        <end position="135"/>
    </location>
</feature>
<evidence type="ECO:0000256" key="6">
    <source>
        <dbReference type="SAM" id="Phobius"/>
    </source>
</evidence>
<feature type="transmembrane region" description="Helical" evidence="6">
    <location>
        <begin position="219"/>
        <end position="237"/>
    </location>
</feature>
<dbReference type="PANTHER" id="PTHR21236">
    <property type="entry name" value="GOLGI MEMBRANE PROTEIN YIP1"/>
    <property type="match status" value="1"/>
</dbReference>
<sequence length="238" mass="24611">MNYNEPFYQGSYGFPQGSMAAAGPGGPGGASTELREPLKPGLLAALSTAGYSDEPPLLEELGIHFDHIAAKTRLVLAPGRGGAAVAPEVLQDADLAGPVLFFMAFGLCLLAAGRVHFGYIYGVALFGTVSLHWLARLMCRGDAPGPGGSAAASPVHFFTTSSILGYSFLPLCFLTAAGTVVSLDNTAGYAAGAGAVAWATWAASGLLNRLLRLHGARALIAYPLLIFYSVFALMAVFV</sequence>
<dbReference type="GO" id="GO:0005802">
    <property type="term" value="C:trans-Golgi network"/>
    <property type="evidence" value="ECO:0007669"/>
    <property type="project" value="TreeGrafter"/>
</dbReference>
<name>A0AAV5RXB7_MAUHU</name>
<evidence type="ECO:0000256" key="3">
    <source>
        <dbReference type="ARBA" id="ARBA00022692"/>
    </source>
</evidence>
<feature type="transmembrane region" description="Helical" evidence="6">
    <location>
        <begin position="187"/>
        <end position="207"/>
    </location>
</feature>
<comment type="caution">
    <text evidence="7">The sequence shown here is derived from an EMBL/GenBank/DDBJ whole genome shotgun (WGS) entry which is preliminary data.</text>
</comment>
<proteinExistence type="inferred from homology"/>
<feature type="transmembrane region" description="Helical" evidence="6">
    <location>
        <begin position="155"/>
        <end position="181"/>
    </location>
</feature>
<gene>
    <name evidence="7" type="ORF">DAKH74_024220</name>
</gene>
<dbReference type="Proteomes" id="UP001377567">
    <property type="component" value="Unassembled WGS sequence"/>
</dbReference>
<comment type="similarity">
    <text evidence="2">Belongs to the YIP1 family.</text>
</comment>
<reference evidence="7 8" key="1">
    <citation type="journal article" date="2023" name="Elife">
        <title>Identification of key yeast species and microbe-microbe interactions impacting larval growth of Drosophila in the wild.</title>
        <authorList>
            <person name="Mure A."/>
            <person name="Sugiura Y."/>
            <person name="Maeda R."/>
            <person name="Honda K."/>
            <person name="Sakurai N."/>
            <person name="Takahashi Y."/>
            <person name="Watada M."/>
            <person name="Katoh T."/>
            <person name="Gotoh A."/>
            <person name="Gotoh Y."/>
            <person name="Taniguchi I."/>
            <person name="Nakamura K."/>
            <person name="Hayashi T."/>
            <person name="Katayama T."/>
            <person name="Uemura T."/>
            <person name="Hattori Y."/>
        </authorList>
    </citation>
    <scope>NUCLEOTIDE SEQUENCE [LARGE SCALE GENOMIC DNA]</scope>
    <source>
        <strain evidence="7 8">KH-74</strain>
    </source>
</reference>
<evidence type="ECO:0000313" key="7">
    <source>
        <dbReference type="EMBL" id="GMM55806.1"/>
    </source>
</evidence>
<dbReference type="GO" id="GO:0006888">
    <property type="term" value="P:endoplasmic reticulum to Golgi vesicle-mediated transport"/>
    <property type="evidence" value="ECO:0007669"/>
    <property type="project" value="InterPro"/>
</dbReference>
<evidence type="ECO:0000313" key="8">
    <source>
        <dbReference type="Proteomes" id="UP001377567"/>
    </source>
</evidence>
<evidence type="ECO:0000256" key="1">
    <source>
        <dbReference type="ARBA" id="ARBA00004141"/>
    </source>
</evidence>
<dbReference type="GO" id="GO:0016020">
    <property type="term" value="C:membrane"/>
    <property type="evidence" value="ECO:0007669"/>
    <property type="project" value="UniProtKB-SubCell"/>
</dbReference>
<organism evidence="7 8">
    <name type="scientific">Maudiozyma humilis</name>
    <name type="common">Sour dough yeast</name>
    <name type="synonym">Kazachstania humilis</name>
    <dbReference type="NCBI Taxonomy" id="51915"/>
    <lineage>
        <taxon>Eukaryota</taxon>
        <taxon>Fungi</taxon>
        <taxon>Dikarya</taxon>
        <taxon>Ascomycota</taxon>
        <taxon>Saccharomycotina</taxon>
        <taxon>Saccharomycetes</taxon>
        <taxon>Saccharomycetales</taxon>
        <taxon>Saccharomycetaceae</taxon>
        <taxon>Maudiozyma</taxon>
    </lineage>
</organism>
<dbReference type="GO" id="GO:0048280">
    <property type="term" value="P:vesicle fusion with Golgi apparatus"/>
    <property type="evidence" value="ECO:0007669"/>
    <property type="project" value="TreeGrafter"/>
</dbReference>
<dbReference type="InterPro" id="IPR045231">
    <property type="entry name" value="Yip1/4-like"/>
</dbReference>
<accession>A0AAV5RXB7</accession>
<evidence type="ECO:0000256" key="2">
    <source>
        <dbReference type="ARBA" id="ARBA00010596"/>
    </source>
</evidence>
<protein>
    <submittedName>
        <fullName evidence="7">Transporter</fullName>
    </submittedName>
</protein>
<keyword evidence="3 6" id="KW-0812">Transmembrane</keyword>
<evidence type="ECO:0000256" key="5">
    <source>
        <dbReference type="ARBA" id="ARBA00023136"/>
    </source>
</evidence>
<dbReference type="PANTHER" id="PTHR21236:SF2">
    <property type="entry name" value="PROTEIN YIPF"/>
    <property type="match status" value="1"/>
</dbReference>
<keyword evidence="4 6" id="KW-1133">Transmembrane helix</keyword>
<dbReference type="AlphaFoldDB" id="A0AAV5RXB7"/>
<keyword evidence="8" id="KW-1185">Reference proteome</keyword>
<keyword evidence="5 6" id="KW-0472">Membrane</keyword>
<comment type="subcellular location">
    <subcellularLocation>
        <location evidence="1">Membrane</location>
        <topology evidence="1">Multi-pass membrane protein</topology>
    </subcellularLocation>
</comment>